<dbReference type="PRINTS" id="PR00344">
    <property type="entry name" value="BCTRLSENSOR"/>
</dbReference>
<proteinExistence type="predicted"/>
<comment type="caution">
    <text evidence="13">The sequence shown here is derived from an EMBL/GenBank/DDBJ whole genome shotgun (WGS) entry which is preliminary data.</text>
</comment>
<name>A0ABS3FXB4_9CYAN</name>
<evidence type="ECO:0000313" key="14">
    <source>
        <dbReference type="Proteomes" id="UP000664844"/>
    </source>
</evidence>
<evidence type="ECO:0000256" key="5">
    <source>
        <dbReference type="ARBA" id="ARBA00022741"/>
    </source>
</evidence>
<dbReference type="InterPro" id="IPR001789">
    <property type="entry name" value="Sig_transdc_resp-reg_receiver"/>
</dbReference>
<organism evidence="13 14">
    <name type="scientific">Phormidium pseudopriestleyi FRX01</name>
    <dbReference type="NCBI Taxonomy" id="1759528"/>
    <lineage>
        <taxon>Bacteria</taxon>
        <taxon>Bacillati</taxon>
        <taxon>Cyanobacteriota</taxon>
        <taxon>Cyanophyceae</taxon>
        <taxon>Oscillatoriophycideae</taxon>
        <taxon>Oscillatoriales</taxon>
        <taxon>Oscillatoriaceae</taxon>
        <taxon>Phormidium</taxon>
    </lineage>
</organism>
<feature type="domain" description="Histidine kinase" evidence="11">
    <location>
        <begin position="180"/>
        <end position="437"/>
    </location>
</feature>
<feature type="coiled-coil region" evidence="10">
    <location>
        <begin position="130"/>
        <end position="164"/>
    </location>
</feature>
<sequence length="443" mass="48724">MTPDKIGLVLVIDDSSTNLELLYDILTEVGYEVLLAKQGIKGIELALSHPVDLILLDLIMPELDGFQTCNLLQTAPETHDIPIIFMTGISDDLKKAKGLGIGAVDYITKPFYKDEILARIKIHIKLRRLTLELIQEKQSLEQRVEERTAELSQILAELQKAQLQLVRGEKLSSIGQLVAGVAHEIKNPLGFIAGNIDIATEGVYHLIEYLELYRAKFLNSGEEIQRKGVEIDIEYLLQDLPKMLASMKVGTDRISNLSTSLGTFCRSDTTVKVLADIHEGLDSTLIILQHRLKATPNRREIKVVKNYGKIPRIRCYLGQLNQVFMNIIANAIDALEEGLGNAVSPPDVGLQITIDTKLSADGQQIAIEIADNGQGMTPEVKSQIFDYLFTTKLVGKGTGLGLSISLQIVKEAHNGNLTCYSELGGGTAFEIQIPLDESEAIAS</sequence>
<evidence type="ECO:0000256" key="6">
    <source>
        <dbReference type="ARBA" id="ARBA00022777"/>
    </source>
</evidence>
<evidence type="ECO:0000259" key="12">
    <source>
        <dbReference type="PROSITE" id="PS50110"/>
    </source>
</evidence>
<dbReference type="SMART" id="SM00387">
    <property type="entry name" value="HATPase_c"/>
    <property type="match status" value="1"/>
</dbReference>
<feature type="modified residue" description="4-aspartylphosphate" evidence="9">
    <location>
        <position position="57"/>
    </location>
</feature>
<evidence type="ECO:0000256" key="9">
    <source>
        <dbReference type="PROSITE-ProRule" id="PRU00169"/>
    </source>
</evidence>
<dbReference type="PROSITE" id="PS50110">
    <property type="entry name" value="RESPONSE_REGULATORY"/>
    <property type="match status" value="1"/>
</dbReference>
<dbReference type="EC" id="2.7.13.3" evidence="2"/>
<evidence type="ECO:0000313" key="13">
    <source>
        <dbReference type="EMBL" id="MBO0351764.1"/>
    </source>
</evidence>
<gene>
    <name evidence="13" type="ORF">J0895_22310</name>
</gene>
<dbReference type="SMART" id="SM00448">
    <property type="entry name" value="REC"/>
    <property type="match status" value="1"/>
</dbReference>
<dbReference type="SUPFAM" id="SSF47384">
    <property type="entry name" value="Homodimeric domain of signal transducing histidine kinase"/>
    <property type="match status" value="1"/>
</dbReference>
<comment type="catalytic activity">
    <reaction evidence="1">
        <text>ATP + protein L-histidine = ADP + protein N-phospho-L-histidine.</text>
        <dbReference type="EC" id="2.7.13.3"/>
    </reaction>
</comment>
<dbReference type="EMBL" id="JAFLQW010000583">
    <property type="protein sequence ID" value="MBO0351764.1"/>
    <property type="molecule type" value="Genomic_DNA"/>
</dbReference>
<keyword evidence="5" id="KW-0547">Nucleotide-binding</keyword>
<dbReference type="InterPro" id="IPR005467">
    <property type="entry name" value="His_kinase_dom"/>
</dbReference>
<dbReference type="RefSeq" id="WP_207090194.1">
    <property type="nucleotide sequence ID" value="NZ_JAFLQW010000583.1"/>
</dbReference>
<dbReference type="InterPro" id="IPR036890">
    <property type="entry name" value="HATPase_C_sf"/>
</dbReference>
<evidence type="ECO:0000256" key="2">
    <source>
        <dbReference type="ARBA" id="ARBA00012438"/>
    </source>
</evidence>
<keyword evidence="4" id="KW-0808">Transferase</keyword>
<dbReference type="Gene3D" id="3.30.565.10">
    <property type="entry name" value="Histidine kinase-like ATPase, C-terminal domain"/>
    <property type="match status" value="1"/>
</dbReference>
<feature type="domain" description="Response regulatory" evidence="12">
    <location>
        <begin position="8"/>
        <end position="124"/>
    </location>
</feature>
<keyword evidence="10" id="KW-0175">Coiled coil</keyword>
<dbReference type="Gene3D" id="3.40.50.2300">
    <property type="match status" value="1"/>
</dbReference>
<evidence type="ECO:0000256" key="8">
    <source>
        <dbReference type="ARBA" id="ARBA00023012"/>
    </source>
</evidence>
<dbReference type="InterPro" id="IPR036097">
    <property type="entry name" value="HisK_dim/P_sf"/>
</dbReference>
<dbReference type="SUPFAM" id="SSF52172">
    <property type="entry name" value="CheY-like"/>
    <property type="match status" value="1"/>
</dbReference>
<dbReference type="InterPro" id="IPR004358">
    <property type="entry name" value="Sig_transdc_His_kin-like_C"/>
</dbReference>
<accession>A0ABS3FXB4</accession>
<evidence type="ECO:0000259" key="11">
    <source>
        <dbReference type="PROSITE" id="PS50109"/>
    </source>
</evidence>
<keyword evidence="6" id="KW-0418">Kinase</keyword>
<keyword evidence="7" id="KW-0067">ATP-binding</keyword>
<protein>
    <recommendedName>
        <fullName evidence="2">histidine kinase</fullName>
        <ecNumber evidence="2">2.7.13.3</ecNumber>
    </recommendedName>
</protein>
<dbReference type="PROSITE" id="PS50109">
    <property type="entry name" value="HIS_KIN"/>
    <property type="match status" value="1"/>
</dbReference>
<evidence type="ECO:0000256" key="3">
    <source>
        <dbReference type="ARBA" id="ARBA00022553"/>
    </source>
</evidence>
<dbReference type="PANTHER" id="PTHR43065:SF10">
    <property type="entry name" value="PEROXIDE STRESS-ACTIVATED HISTIDINE KINASE MAK3"/>
    <property type="match status" value="1"/>
</dbReference>
<dbReference type="CDD" id="cd00082">
    <property type="entry name" value="HisKA"/>
    <property type="match status" value="1"/>
</dbReference>
<keyword evidence="8" id="KW-0902">Two-component regulatory system</keyword>
<dbReference type="Pfam" id="PF00072">
    <property type="entry name" value="Response_reg"/>
    <property type="match status" value="1"/>
</dbReference>
<dbReference type="PANTHER" id="PTHR43065">
    <property type="entry name" value="SENSOR HISTIDINE KINASE"/>
    <property type="match status" value="1"/>
</dbReference>
<evidence type="ECO:0000256" key="4">
    <source>
        <dbReference type="ARBA" id="ARBA00022679"/>
    </source>
</evidence>
<evidence type="ECO:0000256" key="7">
    <source>
        <dbReference type="ARBA" id="ARBA00022840"/>
    </source>
</evidence>
<dbReference type="Gene3D" id="1.10.287.130">
    <property type="match status" value="1"/>
</dbReference>
<dbReference type="InterPro" id="IPR003594">
    <property type="entry name" value="HATPase_dom"/>
</dbReference>
<keyword evidence="3 9" id="KW-0597">Phosphoprotein</keyword>
<keyword evidence="14" id="KW-1185">Reference proteome</keyword>
<dbReference type="Proteomes" id="UP000664844">
    <property type="component" value="Unassembled WGS sequence"/>
</dbReference>
<evidence type="ECO:0000256" key="10">
    <source>
        <dbReference type="SAM" id="Coils"/>
    </source>
</evidence>
<dbReference type="SUPFAM" id="SSF55874">
    <property type="entry name" value="ATPase domain of HSP90 chaperone/DNA topoisomerase II/histidine kinase"/>
    <property type="match status" value="1"/>
</dbReference>
<dbReference type="InterPro" id="IPR003661">
    <property type="entry name" value="HisK_dim/P_dom"/>
</dbReference>
<dbReference type="Pfam" id="PF02518">
    <property type="entry name" value="HATPase_c"/>
    <property type="match status" value="1"/>
</dbReference>
<dbReference type="InterPro" id="IPR011006">
    <property type="entry name" value="CheY-like_superfamily"/>
</dbReference>
<evidence type="ECO:0000256" key="1">
    <source>
        <dbReference type="ARBA" id="ARBA00000085"/>
    </source>
</evidence>
<reference evidence="13 14" key="1">
    <citation type="submission" date="2021-03" db="EMBL/GenBank/DDBJ databases">
        <title>Metabolic Capacity of the Antarctic Cyanobacterium Phormidium pseudopriestleyi that Sustains Oxygenic Photosynthesis in the Presence of Hydrogen Sulfide.</title>
        <authorList>
            <person name="Lumian J.E."/>
            <person name="Jungblut A.D."/>
            <person name="Dillon M.L."/>
            <person name="Hawes I."/>
            <person name="Doran P.T."/>
            <person name="Mackey T.J."/>
            <person name="Dick G.J."/>
            <person name="Grettenberger C.L."/>
            <person name="Sumner D.Y."/>
        </authorList>
    </citation>
    <scope>NUCLEOTIDE SEQUENCE [LARGE SCALE GENOMIC DNA]</scope>
    <source>
        <strain evidence="13 14">FRX01</strain>
    </source>
</reference>